<dbReference type="Proteomes" id="UP000236316">
    <property type="component" value="Segment"/>
</dbReference>
<dbReference type="RefSeq" id="YP_009448384.1">
    <property type="nucleotide sequence ID" value="NC_036594.1"/>
</dbReference>
<dbReference type="InterPro" id="IPR050149">
    <property type="entry name" value="Collagen_superfamily"/>
</dbReference>
<dbReference type="GO" id="GO:0005615">
    <property type="term" value="C:extracellular space"/>
    <property type="evidence" value="ECO:0007669"/>
    <property type="project" value="TreeGrafter"/>
</dbReference>
<gene>
    <name evidence="1" type="ORF">ORPV_178</name>
</gene>
<organism evidence="1">
    <name type="scientific">Orpheovirus IHUMI-LCC2</name>
    <dbReference type="NCBI Taxonomy" id="2023057"/>
    <lineage>
        <taxon>Viruses</taxon>
        <taxon>Varidnaviria</taxon>
        <taxon>Bamfordvirae</taxon>
        <taxon>Nucleocytoviricota</taxon>
        <taxon>Megaviricetes</taxon>
        <taxon>Pimascovirales</taxon>
        <taxon>Ocovirineae</taxon>
        <taxon>Orpheoviridae</taxon>
        <taxon>Alphaorpheovirus</taxon>
        <taxon>Alphaorpheovirus massiliense</taxon>
    </lineage>
</organism>
<keyword evidence="2" id="KW-1185">Reference proteome</keyword>
<reference evidence="1" key="1">
    <citation type="submission" date="2017-08" db="EMBL/GenBank/DDBJ databases">
        <authorList>
            <consortium name="Urmite Genomes"/>
        </authorList>
    </citation>
    <scope>NUCLEOTIDE SEQUENCE [LARGE SCALE GENOMIC DNA]</scope>
    <source>
        <strain evidence="1">IHUMI-LCC2</strain>
    </source>
</reference>
<dbReference type="GeneID" id="35381937"/>
<evidence type="ECO:0000313" key="1">
    <source>
        <dbReference type="EMBL" id="SNW62082.1"/>
    </source>
</evidence>
<dbReference type="EMBL" id="LT906555">
    <property type="protein sequence ID" value="SNW62082.1"/>
    <property type="molecule type" value="Genomic_DNA"/>
</dbReference>
<name>A0A2I2L3G6_9VIRU</name>
<evidence type="ECO:0000313" key="2">
    <source>
        <dbReference type="Proteomes" id="UP000236316"/>
    </source>
</evidence>
<dbReference type="GO" id="GO:0031012">
    <property type="term" value="C:extracellular matrix"/>
    <property type="evidence" value="ECO:0007669"/>
    <property type="project" value="TreeGrafter"/>
</dbReference>
<protein>
    <submittedName>
        <fullName evidence="1">Collagen-like protein</fullName>
    </submittedName>
</protein>
<dbReference type="KEGG" id="vg:35381937"/>
<dbReference type="GO" id="GO:0030020">
    <property type="term" value="F:extracellular matrix structural constituent conferring tensile strength"/>
    <property type="evidence" value="ECO:0007669"/>
    <property type="project" value="TreeGrafter"/>
</dbReference>
<dbReference type="PANTHER" id="PTHR24023">
    <property type="entry name" value="COLLAGEN ALPHA"/>
    <property type="match status" value="1"/>
</dbReference>
<sequence length="1151" mass="122745">MKRNCCVTNCNPIIIGPQGQAGCVNIIIITGNGIPGGSIGNNGDLYIDNLTGNYYQKENGIWVYKGNLRGPPGVQGPKGEDGSQILTGIGLPSNFEGQNGDFYLDNFTGNYYQKKNGIWILKGSLLGPQGPQGPSGMDGSQIITNNGPPDPLDGRNGDFYLDNTTGNYYQKENGIWIPKGNLMGPQGLPGINGSQIITGNGNPITNEGQNGDLYIDNLTGNYYQKENGIWIIKGNLIGPQGSQIITNSGPPLSSEGQDGDFYLDNLTGNYYQKENGIWMSKGSLLGPQGPQGSSGMDGSQIITNNGPPSSLEGQDGDFYLDNTTGNYYQKENGIWIPKGNLMGPQGLPGTDGSQIITGNGNPIPNQGENGDFYLDNLTGNYYQKENGIWIYRGNLMGPQGPPGVPGQDGSQILTGNGLPSNLDGKDGDFYLDNLTGNYYQKENGIWIPKGSLLGPQGLPGVPGENGSQIITGNGNPSNSQGQNGDFYLDNITGNYYQKVNGIWIPKGNLKGPPGSQIITGNGVPDVGEGSNGDFYLDNITGNYYQKENGVWIPKGNLIGPQGIPGQDGSQILTGIGLPSNFEGQNGDFYLDNFTGNYYQKVNGIWIPKGNLMGPQGLQGLPGKDGSQIITGNGTPSSMQGQDGDFYLDNTTGDYYQKQNGVWMPKGNLVGPQGPPGDTIVPVVRTAYVDAKFSGTIGVPQVESFIRPFASITSALSAISIFRSNISERWELYVRPSIYNENIVTIPYVDIIGSGECTIINGNLISNTGPCSISNMVFNIPNFSSITLSSIINIENIIFNVINPPQTGINGGSAIFVDCTTSSNVDILMNNCLLDVQTTNPAGIYADFINAVGNGSTSPICNLSFVVTNSTFTNINNGNLGSLVPSVFALKNASNINTNIVFKDNIVNVGHVPIPNAYTLLYGAIGPSMRTCNILVDNVCHNVYNNITPFMLGNNGLLLVNLSSPQSGSNDILSISNCYINLLSGQFFNPNIDPVYSYLAPSSSDLYYIKLYNNTWNGIDHIPTTYSNSGSINPVTMVQYDKFGSIYGTGGLQLGTRSILTTNYNVSSSDTLLICTLPNTTIILPNPSPPNFIDKFRGKIIIIYNSAIGPIVVSPAAGTSILPPSSSPSTIQSGSCKIFMSNSNTWYTISSL</sequence>
<keyword evidence="1" id="KW-0176">Collagen</keyword>
<dbReference type="PANTHER" id="PTHR24023:SF1083">
    <property type="entry name" value="MACROPHAGE RECEPTOR MARCO"/>
    <property type="match status" value="1"/>
</dbReference>
<accession>A0A2I2L3G6</accession>
<dbReference type="GO" id="GO:0030198">
    <property type="term" value="P:extracellular matrix organization"/>
    <property type="evidence" value="ECO:0007669"/>
    <property type="project" value="TreeGrafter"/>
</dbReference>
<proteinExistence type="predicted"/>
<dbReference type="OrthoDB" id="30303at10239"/>